<dbReference type="InterPro" id="IPR005235">
    <property type="entry name" value="YmdB-like"/>
</dbReference>
<dbReference type="PANTHER" id="PTHR36303">
    <property type="entry name" value="2',3'-CYCLIC-NUCLEOTIDE 2'-PHOSPHODIESTERASE"/>
    <property type="match status" value="1"/>
</dbReference>
<accession>A0A2H0UZY2</accession>
<comment type="caution">
    <text evidence="3">The sequence shown here is derived from an EMBL/GenBank/DDBJ whole genome shotgun (WGS) entry which is preliminary data.</text>
</comment>
<gene>
    <name evidence="3" type="ORF">COU01_02055</name>
</gene>
<dbReference type="SUPFAM" id="SSF56300">
    <property type="entry name" value="Metallo-dependent phosphatases"/>
    <property type="match status" value="1"/>
</dbReference>
<feature type="binding site" evidence="2">
    <location>
        <position position="40"/>
    </location>
    <ligand>
        <name>Fe cation</name>
        <dbReference type="ChEBI" id="CHEBI:24875"/>
        <label>2</label>
    </ligand>
</feature>
<dbReference type="Proteomes" id="UP000228510">
    <property type="component" value="Unassembled WGS sequence"/>
</dbReference>
<feature type="binding site" evidence="2">
    <location>
        <position position="154"/>
    </location>
    <ligand>
        <name>Fe cation</name>
        <dbReference type="ChEBI" id="CHEBI:24875"/>
        <label>2</label>
    </ligand>
</feature>
<feature type="binding site" evidence="2">
    <location>
        <position position="179"/>
    </location>
    <ligand>
        <name>Fe cation</name>
        <dbReference type="ChEBI" id="CHEBI:24875"/>
        <label>2</label>
    </ligand>
</feature>
<feature type="binding site" evidence="2">
    <location>
        <position position="181"/>
    </location>
    <ligand>
        <name>Fe cation</name>
        <dbReference type="ChEBI" id="CHEBI:24875"/>
        <label>1</label>
    </ligand>
</feature>
<sequence>MIKVLFIGDIIGAIGRAAVKIIVPKLRRELKPDLVIANAENIAHGVGVTANTLQEALAAGVDYCTSGNHVFARPGNDQLLNDEKWRLLRPANYPAGADGIGEKVINISQKNILLINLLGRVFIDASLDCPFRAFDHIMEKYASQKIDATIVDFHAEATSEKVAFKFYADGRATAILGTHTHIVTADEHITQRGTAYISDVGMVGAVDSVIGVKPEAAVSNFLELDASQPLEPADKGACLFNAALITIDTKIKKATEIKRINQLIS</sequence>
<evidence type="ECO:0000313" key="4">
    <source>
        <dbReference type="Proteomes" id="UP000228510"/>
    </source>
</evidence>
<feature type="active site" description="Proton donor" evidence="1">
    <location>
        <position position="69"/>
    </location>
</feature>
<dbReference type="Gene3D" id="3.60.21.10">
    <property type="match status" value="1"/>
</dbReference>
<feature type="binding site" evidence="2">
    <location>
        <position position="9"/>
    </location>
    <ligand>
        <name>Fe cation</name>
        <dbReference type="ChEBI" id="CHEBI:24875"/>
        <label>1</label>
    </ligand>
</feature>
<dbReference type="AlphaFoldDB" id="A0A2H0UZY2"/>
<proteinExistence type="predicted"/>
<evidence type="ECO:0000256" key="1">
    <source>
        <dbReference type="PIRSR" id="PIRSR004789-50"/>
    </source>
</evidence>
<evidence type="ECO:0000256" key="2">
    <source>
        <dbReference type="PIRSR" id="PIRSR004789-51"/>
    </source>
</evidence>
<dbReference type="GO" id="GO:0046872">
    <property type="term" value="F:metal ion binding"/>
    <property type="evidence" value="ECO:0007669"/>
    <property type="project" value="UniProtKB-KW"/>
</dbReference>
<protein>
    <submittedName>
        <fullName evidence="3">Metallophosphoesterase</fullName>
    </submittedName>
</protein>
<dbReference type="EMBL" id="PFAT01000027">
    <property type="protein sequence ID" value="PIR92401.1"/>
    <property type="molecule type" value="Genomic_DNA"/>
</dbReference>
<name>A0A2H0UZY2_9BACT</name>
<dbReference type="InterPro" id="IPR029052">
    <property type="entry name" value="Metallo-depent_PP-like"/>
</dbReference>
<dbReference type="GO" id="GO:0004113">
    <property type="term" value="F:2',3'-cyclic-nucleotide 3'-phosphodiesterase activity"/>
    <property type="evidence" value="ECO:0007669"/>
    <property type="project" value="TreeGrafter"/>
</dbReference>
<dbReference type="PANTHER" id="PTHR36303:SF1">
    <property type="entry name" value="2',3'-CYCLIC-NUCLEOTIDE 2'-PHOSPHODIESTERASE"/>
    <property type="match status" value="1"/>
</dbReference>
<dbReference type="PIRSF" id="PIRSF004789">
    <property type="entry name" value="DR1281"/>
    <property type="match status" value="1"/>
</dbReference>
<dbReference type="Pfam" id="PF13277">
    <property type="entry name" value="YmdB"/>
    <property type="match status" value="1"/>
</dbReference>
<feature type="binding site" evidence="2">
    <location>
        <position position="41"/>
    </location>
    <ligand>
        <name>Fe cation</name>
        <dbReference type="ChEBI" id="CHEBI:24875"/>
        <label>1</label>
    </ligand>
</feature>
<evidence type="ECO:0000313" key="3">
    <source>
        <dbReference type="EMBL" id="PIR92401.1"/>
    </source>
</evidence>
<feature type="binding site" evidence="2">
    <location>
        <position position="68"/>
    </location>
    <ligand>
        <name>Fe cation</name>
        <dbReference type="ChEBI" id="CHEBI:24875"/>
        <label>2</label>
    </ligand>
</feature>
<keyword evidence="2" id="KW-0479">Metal-binding</keyword>
<reference evidence="4" key="1">
    <citation type="submission" date="2017-09" db="EMBL/GenBank/DDBJ databases">
        <title>Depth-based differentiation of microbial function through sediment-hosted aquifers and enrichment of novel symbionts in the deep terrestrial subsurface.</title>
        <authorList>
            <person name="Probst A.J."/>
            <person name="Ladd B."/>
            <person name="Jarett J.K."/>
            <person name="Geller-Mcgrath D.E."/>
            <person name="Sieber C.M.K."/>
            <person name="Emerson J.B."/>
            <person name="Anantharaman K."/>
            <person name="Thomas B.C."/>
            <person name="Malmstrom R."/>
            <person name="Stieglmeier M."/>
            <person name="Klingl A."/>
            <person name="Woyke T."/>
            <person name="Ryan C.M."/>
            <person name="Banfield J.F."/>
        </authorList>
    </citation>
    <scope>NUCLEOTIDE SEQUENCE [LARGE SCALE GENOMIC DNA]</scope>
</reference>
<organism evidence="3 4">
    <name type="scientific">Candidatus Falkowbacteria bacterium CG10_big_fil_rev_8_21_14_0_10_44_15</name>
    <dbReference type="NCBI Taxonomy" id="1974569"/>
    <lineage>
        <taxon>Bacteria</taxon>
        <taxon>Candidatus Falkowiibacteriota</taxon>
    </lineage>
</organism>
<feature type="binding site" evidence="2">
    <location>
        <position position="40"/>
    </location>
    <ligand>
        <name>Fe cation</name>
        <dbReference type="ChEBI" id="CHEBI:24875"/>
        <label>1</label>
    </ligand>
</feature>